<reference evidence="1 2" key="1">
    <citation type="submission" date="2010-12" db="EMBL/GenBank/DDBJ databases">
        <authorList>
            <person name="Muzny D."/>
            <person name="Qin X."/>
            <person name="Deng J."/>
            <person name="Jiang H."/>
            <person name="Liu Y."/>
            <person name="Qu J."/>
            <person name="Song X.-Z."/>
            <person name="Zhang L."/>
            <person name="Thornton R."/>
            <person name="Coyle M."/>
            <person name="Francisco L."/>
            <person name="Jackson L."/>
            <person name="Javaid M."/>
            <person name="Korchina V."/>
            <person name="Kovar C."/>
            <person name="Mata R."/>
            <person name="Mathew T."/>
            <person name="Ngo R."/>
            <person name="Nguyen L."/>
            <person name="Nguyen N."/>
            <person name="Okwuonu G."/>
            <person name="Ongeri F."/>
            <person name="Pham C."/>
            <person name="Simmons D."/>
            <person name="Wilczek-Boney K."/>
            <person name="Hale W."/>
            <person name="Jakkamsetti A."/>
            <person name="Pham P."/>
            <person name="Ruth R."/>
            <person name="San Lucas F."/>
            <person name="Warren J."/>
            <person name="Zhang J."/>
            <person name="Zhao Z."/>
            <person name="Zhou C."/>
            <person name="Zhu D."/>
            <person name="Lee S."/>
            <person name="Bess C."/>
            <person name="Blankenburg K."/>
            <person name="Forbes L."/>
            <person name="Fu Q."/>
            <person name="Gubbala S."/>
            <person name="Hirani K."/>
            <person name="Jayaseelan J.C."/>
            <person name="Lara F."/>
            <person name="Munidasa M."/>
            <person name="Palculict T."/>
            <person name="Patil S."/>
            <person name="Pu L.-L."/>
            <person name="Saada N."/>
            <person name="Tang L."/>
            <person name="Weissenberger G."/>
            <person name="Zhu Y."/>
            <person name="Hemphill L."/>
            <person name="Shang Y."/>
            <person name="Youmans B."/>
            <person name="Ayvaz T."/>
            <person name="Ross M."/>
            <person name="Santibanez J."/>
            <person name="Aqrawi P."/>
            <person name="Gross S."/>
            <person name="Joshi V."/>
            <person name="Fowler G."/>
            <person name="Nazareth L."/>
            <person name="Reid J."/>
            <person name="Worley K."/>
            <person name="Petrosino J."/>
            <person name="Highlander S."/>
            <person name="Gibbs R."/>
        </authorList>
    </citation>
    <scope>NUCLEOTIDE SEQUENCE [LARGE SCALE GENOMIC DNA]</scope>
    <source>
        <strain evidence="1 2">ATCC 51599</strain>
    </source>
</reference>
<dbReference type="EMBL" id="AEQP01000001">
    <property type="protein sequence ID" value="EFV96113.1"/>
    <property type="molecule type" value="Genomic_DNA"/>
</dbReference>
<protein>
    <submittedName>
        <fullName evidence="1">Uncharacterized protein</fullName>
    </submittedName>
</protein>
<organism evidence="1 2">
    <name type="scientific">Lautropia mirabilis ATCC 51599</name>
    <dbReference type="NCBI Taxonomy" id="887898"/>
    <lineage>
        <taxon>Bacteria</taxon>
        <taxon>Pseudomonadati</taxon>
        <taxon>Pseudomonadota</taxon>
        <taxon>Betaproteobacteria</taxon>
        <taxon>Burkholderiales</taxon>
        <taxon>Burkholderiaceae</taxon>
        <taxon>Lautropia</taxon>
    </lineage>
</organism>
<proteinExistence type="predicted"/>
<dbReference type="eggNOG" id="ENOG502ZXFW">
    <property type="taxonomic scope" value="Bacteria"/>
</dbReference>
<dbReference type="Proteomes" id="UP000011021">
    <property type="component" value="Unassembled WGS sequence"/>
</dbReference>
<accession>E7RTM7</accession>
<comment type="caution">
    <text evidence="1">The sequence shown here is derived from an EMBL/GenBank/DDBJ whole genome shotgun (WGS) entry which is preliminary data.</text>
</comment>
<evidence type="ECO:0000313" key="1">
    <source>
        <dbReference type="EMBL" id="EFV96113.1"/>
    </source>
</evidence>
<gene>
    <name evidence="1" type="ORF">HMPREF0551_0296</name>
</gene>
<evidence type="ECO:0000313" key="2">
    <source>
        <dbReference type="Proteomes" id="UP000011021"/>
    </source>
</evidence>
<sequence>MRTLRLGGQHDTEIVLDLCFACHGIWFDRRENLLLSPDGVLTLFRTLHAHRDDPQLPLKERMACPRCRQALVRGTDRTISGAYTVHRCPRQHGHFSTFPAFMVEKGFVRPLAPAEVQALARTLRVIHCSSCGAPVDLRQHHACPYCRSAFSLLDPDAVTQAMQRYQERSEQQAQAAQVGTQGEKALPAEARASLTLARHQAGYLQEKHRQREQMERWRESSLPGSPPFMDELWSWGLSLLWRTLRRLW</sequence>
<keyword evidence="2" id="KW-1185">Reference proteome</keyword>
<dbReference type="HOGENOM" id="CLU_1145280_0_0_4"/>
<dbReference type="AlphaFoldDB" id="E7RTM7"/>
<name>E7RTM7_9BURK</name>